<evidence type="ECO:0000313" key="5">
    <source>
        <dbReference type="Proteomes" id="UP001378592"/>
    </source>
</evidence>
<dbReference type="AlphaFoldDB" id="A0AAN9Z8R8"/>
<dbReference type="InterPro" id="IPR000863">
    <property type="entry name" value="Sulfotransferase_dom"/>
</dbReference>
<organism evidence="4 5">
    <name type="scientific">Gryllus longicercus</name>
    <dbReference type="NCBI Taxonomy" id="2509291"/>
    <lineage>
        <taxon>Eukaryota</taxon>
        <taxon>Metazoa</taxon>
        <taxon>Ecdysozoa</taxon>
        <taxon>Arthropoda</taxon>
        <taxon>Hexapoda</taxon>
        <taxon>Insecta</taxon>
        <taxon>Pterygota</taxon>
        <taxon>Neoptera</taxon>
        <taxon>Polyneoptera</taxon>
        <taxon>Orthoptera</taxon>
        <taxon>Ensifera</taxon>
        <taxon>Gryllidea</taxon>
        <taxon>Grylloidea</taxon>
        <taxon>Gryllidae</taxon>
        <taxon>Gryllinae</taxon>
        <taxon>Gryllus</taxon>
    </lineage>
</organism>
<reference evidence="4 5" key="1">
    <citation type="submission" date="2024-03" db="EMBL/GenBank/DDBJ databases">
        <title>The genome assembly and annotation of the cricket Gryllus longicercus Weissman &amp; Gray.</title>
        <authorList>
            <person name="Szrajer S."/>
            <person name="Gray D."/>
            <person name="Ylla G."/>
        </authorList>
    </citation>
    <scope>NUCLEOTIDE SEQUENCE [LARGE SCALE GENOMIC DNA]</scope>
    <source>
        <strain evidence="4">DAG 2021-001</strain>
        <tissue evidence="4">Whole body minus gut</tissue>
    </source>
</reference>
<gene>
    <name evidence="4" type="ORF">R5R35_011206</name>
</gene>
<keyword evidence="2" id="KW-0808">Transferase</keyword>
<dbReference type="EMBL" id="JAZDUA010000094">
    <property type="protein sequence ID" value="KAK7868456.1"/>
    <property type="molecule type" value="Genomic_DNA"/>
</dbReference>
<sequence length="329" mass="38436">MPEDLIFEDVEGQDGELLKKLFLTEFRSGYTRVCGTLMPQTHKEFGNKILNMDVREDDTFVVSFPKTGTTWTQEMAWCIANDLDFERAKVFLPERFPFLEHTTLFDYRDLFAKRPDMNFPLYVTNSVQYVSELPSPRFIKTHLPWELLPKQIQDGSKQPKIIYVARNCKDTCVSYYHHSKLLEGYKGSFDDFCKLFMGNSLTFAPFWSHVLSFWKRKDHSNILFLKYEDMKKDLPAVIRQTANFLGKSMTEDQVKTLANHLSFQNMKNNPAVNYEAVVEINRTFNLIEAEGQFMRSGQVGEWKATMTPELIKQFDSWTEKNLKGTDLTL</sequence>
<evidence type="ECO:0000313" key="4">
    <source>
        <dbReference type="EMBL" id="KAK7868456.1"/>
    </source>
</evidence>
<dbReference type="SUPFAM" id="SSF52540">
    <property type="entry name" value="P-loop containing nucleoside triphosphate hydrolases"/>
    <property type="match status" value="1"/>
</dbReference>
<protein>
    <recommendedName>
        <fullName evidence="3">Sulfotransferase domain-containing protein</fullName>
    </recommendedName>
</protein>
<evidence type="ECO:0000256" key="2">
    <source>
        <dbReference type="ARBA" id="ARBA00022679"/>
    </source>
</evidence>
<accession>A0AAN9Z8R8</accession>
<dbReference type="Proteomes" id="UP001378592">
    <property type="component" value="Unassembled WGS sequence"/>
</dbReference>
<dbReference type="PANTHER" id="PTHR11783">
    <property type="entry name" value="SULFOTRANSFERASE SULT"/>
    <property type="match status" value="1"/>
</dbReference>
<name>A0AAN9Z8R8_9ORTH</name>
<comment type="caution">
    <text evidence="4">The sequence shown here is derived from an EMBL/GenBank/DDBJ whole genome shotgun (WGS) entry which is preliminary data.</text>
</comment>
<feature type="domain" description="Sulfotransferase" evidence="3">
    <location>
        <begin position="57"/>
        <end position="325"/>
    </location>
</feature>
<dbReference type="GO" id="GO:0008146">
    <property type="term" value="F:sulfotransferase activity"/>
    <property type="evidence" value="ECO:0007669"/>
    <property type="project" value="InterPro"/>
</dbReference>
<comment type="similarity">
    <text evidence="1">Belongs to the sulfotransferase 1 family.</text>
</comment>
<keyword evidence="5" id="KW-1185">Reference proteome</keyword>
<evidence type="ECO:0000259" key="3">
    <source>
        <dbReference type="Pfam" id="PF00685"/>
    </source>
</evidence>
<proteinExistence type="inferred from homology"/>
<evidence type="ECO:0000256" key="1">
    <source>
        <dbReference type="ARBA" id="ARBA00005771"/>
    </source>
</evidence>
<dbReference type="Gene3D" id="3.40.50.300">
    <property type="entry name" value="P-loop containing nucleotide triphosphate hydrolases"/>
    <property type="match status" value="1"/>
</dbReference>
<dbReference type="InterPro" id="IPR027417">
    <property type="entry name" value="P-loop_NTPase"/>
</dbReference>
<dbReference type="Pfam" id="PF00685">
    <property type="entry name" value="Sulfotransfer_1"/>
    <property type="match status" value="1"/>
</dbReference>